<dbReference type="Proteomes" id="UP000037510">
    <property type="component" value="Unassembled WGS sequence"/>
</dbReference>
<name>A0A0L7LCR7_OPEBR</name>
<dbReference type="EMBL" id="JTDY01001677">
    <property type="protein sequence ID" value="KOB73184.1"/>
    <property type="molecule type" value="Genomic_DNA"/>
</dbReference>
<reference evidence="1 2" key="1">
    <citation type="journal article" date="2015" name="Genome Biol. Evol.">
        <title>The genome of winter moth (Operophtera brumata) provides a genomic perspective on sexual dimorphism and phenology.</title>
        <authorList>
            <person name="Derks M.F."/>
            <person name="Smit S."/>
            <person name="Salis L."/>
            <person name="Schijlen E."/>
            <person name="Bossers A."/>
            <person name="Mateman C."/>
            <person name="Pijl A.S."/>
            <person name="de Ridder D."/>
            <person name="Groenen M.A."/>
            <person name="Visser M.E."/>
            <person name="Megens H.J."/>
        </authorList>
    </citation>
    <scope>NUCLEOTIDE SEQUENCE [LARGE SCALE GENOMIC DNA]</scope>
    <source>
        <strain evidence="1">WM2013NL</strain>
        <tissue evidence="1">Head and thorax</tissue>
    </source>
</reference>
<gene>
    <name evidence="1" type="ORF">OBRU01_11110</name>
</gene>
<dbReference type="SUPFAM" id="SSF56219">
    <property type="entry name" value="DNase I-like"/>
    <property type="match status" value="1"/>
</dbReference>
<keyword evidence="1" id="KW-0548">Nucleotidyltransferase</keyword>
<accession>A0A0L7LCR7</accession>
<keyword evidence="1" id="KW-0695">RNA-directed DNA polymerase</keyword>
<comment type="caution">
    <text evidence="1">The sequence shown here is derived from an EMBL/GenBank/DDBJ whole genome shotgun (WGS) entry which is preliminary data.</text>
</comment>
<dbReference type="PANTHER" id="PTHR33776:SF4">
    <property type="entry name" value="ENDONUCLEASE_EXONUCLEASE_PHOSPHATASE DOMAIN-CONTAINING PROTEIN"/>
    <property type="match status" value="1"/>
</dbReference>
<evidence type="ECO:0000313" key="2">
    <source>
        <dbReference type="Proteomes" id="UP000037510"/>
    </source>
</evidence>
<evidence type="ECO:0000313" key="1">
    <source>
        <dbReference type="EMBL" id="KOB73184.1"/>
    </source>
</evidence>
<dbReference type="InterPro" id="IPR036691">
    <property type="entry name" value="Endo/exonu/phosph_ase_sf"/>
</dbReference>
<organism evidence="1 2">
    <name type="scientific">Operophtera brumata</name>
    <name type="common">Winter moth</name>
    <name type="synonym">Phalaena brumata</name>
    <dbReference type="NCBI Taxonomy" id="104452"/>
    <lineage>
        <taxon>Eukaryota</taxon>
        <taxon>Metazoa</taxon>
        <taxon>Ecdysozoa</taxon>
        <taxon>Arthropoda</taxon>
        <taxon>Hexapoda</taxon>
        <taxon>Insecta</taxon>
        <taxon>Pterygota</taxon>
        <taxon>Neoptera</taxon>
        <taxon>Endopterygota</taxon>
        <taxon>Lepidoptera</taxon>
        <taxon>Glossata</taxon>
        <taxon>Ditrysia</taxon>
        <taxon>Geometroidea</taxon>
        <taxon>Geometridae</taxon>
        <taxon>Larentiinae</taxon>
        <taxon>Operophtera</taxon>
    </lineage>
</organism>
<protein>
    <submittedName>
        <fullName evidence="1">Putative RNA-directed DNA polymerase</fullName>
    </submittedName>
</protein>
<proteinExistence type="predicted"/>
<keyword evidence="1" id="KW-0808">Transferase</keyword>
<dbReference type="GO" id="GO:0003964">
    <property type="term" value="F:RNA-directed DNA polymerase activity"/>
    <property type="evidence" value="ECO:0007669"/>
    <property type="project" value="UniProtKB-KW"/>
</dbReference>
<keyword evidence="2" id="KW-1185">Reference proteome</keyword>
<dbReference type="Gene3D" id="3.60.10.10">
    <property type="entry name" value="Endonuclease/exonuclease/phosphatase"/>
    <property type="match status" value="1"/>
</dbReference>
<dbReference type="PANTHER" id="PTHR33776">
    <property type="entry name" value="ENDO/EXONUCLEASE/PHOSPHATASE DOMAIN-CONTAINING PROTEIN"/>
    <property type="match status" value="1"/>
</dbReference>
<sequence length="655" mass="74940">MDNNIQQNEICDHIDDLSVAKVHECVPETCKSLIDTSEKALIILTQNIRCIYKNFDSFELLHARLGFKCDILILTECWINEDKPFPQIPNYNMAFTKNCINKNGGIVIYFKCSINCTIEEPDFQDSNCLVLRMGNNIAIIALYRSPSFTHIDNFLNSLDSVLGSVKNYPTITVLGDINIDIQPDNFDRHSPSYLELLATHGLLPGHTLITRGEKCYDHIILKSKNECSTVILQTYLTDHCPALLSITKTGKMIAPKKLISKTNMNTVIDKLNVTDFSQILNIMDANAAAELLVNKLMEIVRVSTRIFKVPQNQRIIKPWITPGLLRCIRTRDRMHLQLKHTPNNKVLKLSYARYRNFCNKILKRIKVEYERIDEAEIYNIITGMKNDCAVGYDGISTIFIKYCSPVLVPLITHICNARARAEEGLKIVMTWLQENLLSLNINKTKFMSFTNPRSKTPILTIKAHTNCAHGSCDCPVLEQVQDIKYLGIIIDEKLNWKKHIKVLTGRVRKLIYVFKNLRDVAGRVLLINVYNSLCRSILTYCNTAWGGACITYMLQLERAQRAVLKVATFRPYRFPTVDLYSDCEVLTVRKLFVYNIILSQHKKVDVRDNLSTGRRRKDRIIAKPTVKTVFAKRQQTFLGPLLYNKANKAIKGLVN</sequence>
<dbReference type="AlphaFoldDB" id="A0A0L7LCR7"/>
<feature type="non-terminal residue" evidence="1">
    <location>
        <position position="655"/>
    </location>
</feature>